<feature type="transmembrane region" description="Helical" evidence="1">
    <location>
        <begin position="21"/>
        <end position="42"/>
    </location>
</feature>
<protein>
    <submittedName>
        <fullName evidence="2">Uncharacterized protein</fullName>
    </submittedName>
</protein>
<evidence type="ECO:0000256" key="1">
    <source>
        <dbReference type="SAM" id="Phobius"/>
    </source>
</evidence>
<dbReference type="AlphaFoldDB" id="A0A376DWN0"/>
<reference evidence="2 3" key="1">
    <citation type="submission" date="2018-06" db="EMBL/GenBank/DDBJ databases">
        <authorList>
            <consortium name="Pathogen Informatics"/>
            <person name="Doyle S."/>
        </authorList>
    </citation>
    <scope>NUCLEOTIDE SEQUENCE [LARGE SCALE GENOMIC DNA]</scope>
    <source>
        <strain evidence="2 3">NCTC13533</strain>
    </source>
</reference>
<sequence>MYAESVFRLRFFIFVSMNTDISFFIGGTVLFAVLINVLLYFYHKYRRIIFFRYLDGRHYTIIENVETNIESYSKFGSKLTYLKAQILFLEDEIFIIHFNRPILQLSSSSEIFPSVSPRFKISFKEIHNDILKIKGDTSLGNFKISLNFKNKNFDLHSVV</sequence>
<keyword evidence="1" id="KW-1133">Transmembrane helix</keyword>
<evidence type="ECO:0000313" key="2">
    <source>
        <dbReference type="EMBL" id="STC97048.1"/>
    </source>
</evidence>
<proteinExistence type="predicted"/>
<dbReference type="Proteomes" id="UP000255224">
    <property type="component" value="Unassembled WGS sequence"/>
</dbReference>
<gene>
    <name evidence="2" type="ORF">NCTC13533_02335</name>
</gene>
<organism evidence="2 3">
    <name type="scientific">Chryseobacterium carnipullorum</name>
    <dbReference type="NCBI Taxonomy" id="1124835"/>
    <lineage>
        <taxon>Bacteria</taxon>
        <taxon>Pseudomonadati</taxon>
        <taxon>Bacteroidota</taxon>
        <taxon>Flavobacteriia</taxon>
        <taxon>Flavobacteriales</taxon>
        <taxon>Weeksellaceae</taxon>
        <taxon>Chryseobacterium group</taxon>
        <taxon>Chryseobacterium</taxon>
    </lineage>
</organism>
<keyword evidence="1" id="KW-0812">Transmembrane</keyword>
<accession>A0A376DWN0</accession>
<keyword evidence="1" id="KW-0472">Membrane</keyword>
<dbReference type="EMBL" id="UFVQ01000003">
    <property type="protein sequence ID" value="STC97048.1"/>
    <property type="molecule type" value="Genomic_DNA"/>
</dbReference>
<evidence type="ECO:0000313" key="3">
    <source>
        <dbReference type="Proteomes" id="UP000255224"/>
    </source>
</evidence>
<name>A0A376DWN0_CHRCU</name>